<evidence type="ECO:0000313" key="32">
    <source>
        <dbReference type="RefSeq" id="XP_032815583.1"/>
    </source>
</evidence>
<evidence type="ECO:0000256" key="7">
    <source>
        <dbReference type="ARBA" id="ARBA00022842"/>
    </source>
</evidence>
<evidence type="ECO:0000313" key="36">
    <source>
        <dbReference type="RefSeq" id="XP_032815587.1"/>
    </source>
</evidence>
<feature type="region of interest" description="Disordered" evidence="29">
    <location>
        <begin position="1"/>
        <end position="65"/>
    </location>
</feature>
<evidence type="ECO:0000256" key="1">
    <source>
        <dbReference type="ARBA" id="ARBA00001954"/>
    </source>
</evidence>
<feature type="binding site" evidence="28">
    <location>
        <position position="194"/>
    </location>
    <ligand>
        <name>2-oxoglutarate</name>
        <dbReference type="ChEBI" id="CHEBI:16810"/>
    </ligand>
</feature>
<comment type="subunit">
    <text evidence="23">Interacts with PCNA homotrimer; this interaction is enhanced during the S-phase of the cell cycle. Interacts with nucleolar proteins NCL, UBTF and NPM1. Interacts with XRCC5-XRCC6 heterodimer.</text>
</comment>
<comment type="catalytic activity">
    <reaction evidence="17">
        <text>a 3,N(4)-etheno-2'-deoxycytidine in double-stranded DNA + 2-oxoglutarate + O2 + H2O = a 2'-deoxycytidine in double-stranded DNA + glyoxal + succinate + CO2</text>
        <dbReference type="Rhea" id="RHEA:70467"/>
        <dbReference type="Rhea" id="RHEA-COMP:17070"/>
        <dbReference type="Rhea" id="RHEA-COMP:17905"/>
        <dbReference type="ChEBI" id="CHEBI:15377"/>
        <dbReference type="ChEBI" id="CHEBI:15379"/>
        <dbReference type="ChEBI" id="CHEBI:16526"/>
        <dbReference type="ChEBI" id="CHEBI:16810"/>
        <dbReference type="ChEBI" id="CHEBI:30031"/>
        <dbReference type="ChEBI" id="CHEBI:34779"/>
        <dbReference type="ChEBI" id="CHEBI:85452"/>
        <dbReference type="ChEBI" id="CHEBI:189585"/>
    </reaction>
    <physiologicalReaction direction="left-to-right" evidence="17">
        <dbReference type="Rhea" id="RHEA:70468"/>
    </physiologicalReaction>
</comment>
<evidence type="ECO:0000256" key="6">
    <source>
        <dbReference type="ARBA" id="ARBA00022763"/>
    </source>
</evidence>
<dbReference type="RefSeq" id="XP_032815597.1">
    <property type="nucleotide sequence ID" value="XM_032959706.1"/>
</dbReference>
<evidence type="ECO:0000256" key="9">
    <source>
        <dbReference type="ARBA" id="ARBA00023002"/>
    </source>
</evidence>
<dbReference type="RefSeq" id="XP_032815583.1">
    <property type="nucleotide sequence ID" value="XM_032959692.1"/>
</dbReference>
<dbReference type="RefSeq" id="XP_032815586.1">
    <property type="nucleotide sequence ID" value="XM_032959695.1"/>
</dbReference>
<evidence type="ECO:0000256" key="13">
    <source>
        <dbReference type="ARBA" id="ARBA00051010"/>
    </source>
</evidence>
<sequence length="402" mass="44638">MMHSPYFGSAKRHETRSAAGVSAKVQASSGSELHSPRPQDSPVDGKAGKHRQSHGCVGGGDMDSQPLAGMKFERNKVRLDPELLLFAESGSAIRIRGDGLACDYTRAFRRAEAERLLEECEKQIEYMADEDARVRVFGAWHALPRQQSAYGDPGVTYRYSGSTLLARPWCPVLKEIREHIESLTEQPYNFVLVNRYRDGRDHMGEHRDDEKDLVRGSAIASVSLGACRDFCFRRRPRGGRRSVNAEPRESRGCCRDASGGSESSTEDLSSSGTWSSRTVHNGGSDQDTEQMCEMSGMIHSKLPKLDNWSGNRSGAFENDSVTSKMLSTCQSSASKLKCTSERCANDIAITVSGDRLVMPLEHGSVLVMKWPTNEVWCHALPPRRRDKSIRVNLTFRLIHTGV</sequence>
<evidence type="ECO:0000256" key="15">
    <source>
        <dbReference type="ARBA" id="ARBA00051189"/>
    </source>
</evidence>
<dbReference type="PROSITE" id="PS51471">
    <property type="entry name" value="FE2OG_OXY"/>
    <property type="match status" value="1"/>
</dbReference>
<evidence type="ECO:0000256" key="22">
    <source>
        <dbReference type="ARBA" id="ARBA00053025"/>
    </source>
</evidence>
<feature type="binding site" evidence="28">
    <location>
        <begin position="157"/>
        <end position="159"/>
    </location>
    <ligand>
        <name>substrate</name>
    </ligand>
</feature>
<keyword evidence="12" id="KW-0539">Nucleus</keyword>
<keyword evidence="5" id="KW-0479">Metal-binding</keyword>
<evidence type="ECO:0000256" key="3">
    <source>
        <dbReference type="ARBA" id="ARBA00004642"/>
    </source>
</evidence>
<evidence type="ECO:0000313" key="37">
    <source>
        <dbReference type="RefSeq" id="XP_032815588.1"/>
    </source>
</evidence>
<comment type="subcellular location">
    <subcellularLocation>
        <location evidence="2">Nucleus</location>
        <location evidence="2">Nucleolus</location>
    </subcellularLocation>
    <subcellularLocation>
        <location evidence="3">Nucleus</location>
        <location evidence="3">Nucleoplasm</location>
    </subcellularLocation>
</comment>
<name>A0AAJ7WZB4_PETMA</name>
<evidence type="ECO:0000256" key="18">
    <source>
        <dbReference type="ARBA" id="ARBA00051755"/>
    </source>
</evidence>
<evidence type="ECO:0000259" key="30">
    <source>
        <dbReference type="PROSITE" id="PS51471"/>
    </source>
</evidence>
<dbReference type="GO" id="GO:0035516">
    <property type="term" value="F:broad specificity oxidative DNA demethylase activity"/>
    <property type="evidence" value="ECO:0007669"/>
    <property type="project" value="UniProtKB-EC"/>
</dbReference>
<accession>A0AAJ7WZB4</accession>
<keyword evidence="11" id="KW-0234">DNA repair</keyword>
<comment type="catalytic activity">
    <reaction evidence="22">
        <text>a methylated nucleobase within DNA + 2-oxoglutarate + O2 = a nucleobase within DNA + formaldehyde + succinate + CO2</text>
        <dbReference type="Rhea" id="RHEA:30299"/>
        <dbReference type="Rhea" id="RHEA-COMP:12192"/>
        <dbReference type="Rhea" id="RHEA-COMP:12193"/>
        <dbReference type="ChEBI" id="CHEBI:15379"/>
        <dbReference type="ChEBI" id="CHEBI:16526"/>
        <dbReference type="ChEBI" id="CHEBI:16810"/>
        <dbReference type="ChEBI" id="CHEBI:16842"/>
        <dbReference type="ChEBI" id="CHEBI:30031"/>
        <dbReference type="ChEBI" id="CHEBI:32875"/>
        <dbReference type="ChEBI" id="CHEBI:64428"/>
        <dbReference type="EC" id="1.14.11.33"/>
    </reaction>
    <physiologicalReaction direction="left-to-right" evidence="22">
        <dbReference type="Rhea" id="RHEA:30300"/>
    </physiologicalReaction>
</comment>
<evidence type="ECO:0000256" key="12">
    <source>
        <dbReference type="ARBA" id="ARBA00023242"/>
    </source>
</evidence>
<dbReference type="RefSeq" id="XP_032815585.1">
    <property type="nucleotide sequence ID" value="XM_032959694.1"/>
</dbReference>
<dbReference type="RefSeq" id="XP_032815587.1">
    <property type="nucleotide sequence ID" value="XM_032959696.1"/>
</dbReference>
<feature type="binding site" evidence="28">
    <location>
        <position position="390"/>
    </location>
    <ligand>
        <name>2-oxoglutarate</name>
        <dbReference type="ChEBI" id="CHEBI:16810"/>
    </ligand>
</feature>
<dbReference type="CTD" id="121642"/>
<evidence type="ECO:0000256" key="11">
    <source>
        <dbReference type="ARBA" id="ARBA00023204"/>
    </source>
</evidence>
<evidence type="ECO:0000256" key="5">
    <source>
        <dbReference type="ARBA" id="ARBA00022723"/>
    </source>
</evidence>
<evidence type="ECO:0000313" key="35">
    <source>
        <dbReference type="RefSeq" id="XP_032815586.1"/>
    </source>
</evidence>
<comment type="catalytic activity">
    <reaction evidence="21">
        <text>an N(1)-methyl-2'-deoxyadenosine in double-stranded DNA + 2-oxoglutarate + O2 = a 2'-deoxyadenosine in double-stranded DNA + formaldehyde + succinate + CO2 + H(+)</text>
        <dbReference type="Rhea" id="RHEA:70443"/>
        <dbReference type="Rhea" id="RHEA-COMP:14236"/>
        <dbReference type="Rhea" id="RHEA-COMP:17897"/>
        <dbReference type="ChEBI" id="CHEBI:15378"/>
        <dbReference type="ChEBI" id="CHEBI:15379"/>
        <dbReference type="ChEBI" id="CHEBI:16526"/>
        <dbReference type="ChEBI" id="CHEBI:16810"/>
        <dbReference type="ChEBI" id="CHEBI:16842"/>
        <dbReference type="ChEBI" id="CHEBI:30031"/>
        <dbReference type="ChEBI" id="CHEBI:90615"/>
        <dbReference type="ChEBI" id="CHEBI:139096"/>
    </reaction>
    <physiologicalReaction direction="left-to-right" evidence="21">
        <dbReference type="Rhea" id="RHEA:70444"/>
    </physiologicalReaction>
</comment>
<evidence type="ECO:0000256" key="28">
    <source>
        <dbReference type="PIRSR" id="PIRSR632852-1"/>
    </source>
</evidence>
<evidence type="ECO:0000256" key="24">
    <source>
        <dbReference type="ARBA" id="ARBA00066725"/>
    </source>
</evidence>
<dbReference type="Proteomes" id="UP001318040">
    <property type="component" value="Chromosome 23"/>
</dbReference>
<evidence type="ECO:0000313" key="34">
    <source>
        <dbReference type="RefSeq" id="XP_032815585.1"/>
    </source>
</evidence>
<comment type="catalytic activity">
    <reaction evidence="15">
        <text>a 1,N(6)-etheno-2'-deoxyadenosine in single-stranded DNA + 2-oxoglutarate + O2 + H2O = a 2'-deoxyadenosine in single-stranded DNA + glyoxal + succinate + CO2</text>
        <dbReference type="Rhea" id="RHEA:70459"/>
        <dbReference type="Rhea" id="RHEA-COMP:17896"/>
        <dbReference type="Rhea" id="RHEA-COMP:17904"/>
        <dbReference type="ChEBI" id="CHEBI:15377"/>
        <dbReference type="ChEBI" id="CHEBI:15379"/>
        <dbReference type="ChEBI" id="CHEBI:16526"/>
        <dbReference type="ChEBI" id="CHEBI:16810"/>
        <dbReference type="ChEBI" id="CHEBI:30031"/>
        <dbReference type="ChEBI" id="CHEBI:34779"/>
        <dbReference type="ChEBI" id="CHEBI:90615"/>
        <dbReference type="ChEBI" id="CHEBI:189583"/>
    </reaction>
    <physiologicalReaction direction="left-to-right" evidence="15">
        <dbReference type="Rhea" id="RHEA:70460"/>
    </physiologicalReaction>
</comment>
<dbReference type="GO" id="GO:0051747">
    <property type="term" value="F:cytosine C-5 DNA demethylase activity"/>
    <property type="evidence" value="ECO:0007669"/>
    <property type="project" value="UniProtKB-ARBA"/>
</dbReference>
<comment type="catalytic activity">
    <reaction evidence="14">
        <text>an N(3)-methyl-2'-deoxycytidine in single-stranded DNA + 2-oxoglutarate + O2 = a 2'-deoxycytidine in single-stranded DNA + formaldehyde + succinate + CO2 + H(+)</text>
        <dbReference type="Rhea" id="RHEA:70435"/>
        <dbReference type="Rhea" id="RHEA-COMP:12846"/>
        <dbReference type="Rhea" id="RHEA-COMP:17894"/>
        <dbReference type="ChEBI" id="CHEBI:15378"/>
        <dbReference type="ChEBI" id="CHEBI:15379"/>
        <dbReference type="ChEBI" id="CHEBI:16526"/>
        <dbReference type="ChEBI" id="CHEBI:16810"/>
        <dbReference type="ChEBI" id="CHEBI:16842"/>
        <dbReference type="ChEBI" id="CHEBI:30031"/>
        <dbReference type="ChEBI" id="CHEBI:85452"/>
        <dbReference type="ChEBI" id="CHEBI:139075"/>
    </reaction>
    <physiologicalReaction direction="left-to-right" evidence="14">
        <dbReference type="Rhea" id="RHEA:70436"/>
    </physiologicalReaction>
</comment>
<reference evidence="32 33" key="1">
    <citation type="submission" date="2025-04" db="UniProtKB">
        <authorList>
            <consortium name="RefSeq"/>
        </authorList>
    </citation>
    <scope>IDENTIFICATION</scope>
    <source>
        <tissue evidence="32 33">Sperm</tissue>
    </source>
</reference>
<evidence type="ECO:0000256" key="17">
    <source>
        <dbReference type="ARBA" id="ARBA00051434"/>
    </source>
</evidence>
<dbReference type="GO" id="GO:0005730">
    <property type="term" value="C:nucleolus"/>
    <property type="evidence" value="ECO:0007669"/>
    <property type="project" value="UniProtKB-SubCell"/>
</dbReference>
<feature type="binding site" evidence="28">
    <location>
        <position position="206"/>
    </location>
    <ligand>
        <name>2-oxoglutarate</name>
        <dbReference type="ChEBI" id="CHEBI:16810"/>
    </ligand>
</feature>
<evidence type="ECO:0000256" key="20">
    <source>
        <dbReference type="ARBA" id="ARBA00052627"/>
    </source>
</evidence>
<evidence type="ECO:0000313" key="40">
    <source>
        <dbReference type="RefSeq" id="XP_032815591.1"/>
    </source>
</evidence>
<feature type="domain" description="Fe2OG dioxygenase" evidence="30">
    <location>
        <begin position="187"/>
        <end position="399"/>
    </location>
</feature>
<dbReference type="RefSeq" id="XP_032815588.1">
    <property type="nucleotide sequence ID" value="XM_032959697.1"/>
</dbReference>
<evidence type="ECO:0000313" key="33">
    <source>
        <dbReference type="RefSeq" id="XP_032815584.1"/>
    </source>
</evidence>
<proteinExistence type="inferred from homology"/>
<evidence type="ECO:0000256" key="4">
    <source>
        <dbReference type="ARBA" id="ARBA00007879"/>
    </source>
</evidence>
<dbReference type="InterPro" id="IPR027450">
    <property type="entry name" value="AlkB-like"/>
</dbReference>
<evidence type="ECO:0000256" key="21">
    <source>
        <dbReference type="ARBA" id="ARBA00052800"/>
    </source>
</evidence>
<dbReference type="InterPro" id="IPR037151">
    <property type="entry name" value="AlkB-like_sf"/>
</dbReference>
<evidence type="ECO:0000256" key="2">
    <source>
        <dbReference type="ARBA" id="ARBA00004604"/>
    </source>
</evidence>
<evidence type="ECO:0000313" key="38">
    <source>
        <dbReference type="RefSeq" id="XP_032815589.1"/>
    </source>
</evidence>
<evidence type="ECO:0000256" key="10">
    <source>
        <dbReference type="ARBA" id="ARBA00023004"/>
    </source>
</evidence>
<evidence type="ECO:0000256" key="27">
    <source>
        <dbReference type="ARBA" id="ARBA00081727"/>
    </source>
</evidence>
<evidence type="ECO:0000256" key="26">
    <source>
        <dbReference type="ARBA" id="ARBA00077989"/>
    </source>
</evidence>
<dbReference type="Pfam" id="PF13532">
    <property type="entry name" value="2OG-FeII_Oxy_2"/>
    <property type="match status" value="2"/>
</dbReference>
<keyword evidence="7" id="KW-0460">Magnesium</keyword>
<dbReference type="EC" id="1.14.11.33" evidence="24"/>
<dbReference type="Gene3D" id="2.60.120.590">
    <property type="entry name" value="Alpha-ketoglutarate-dependent dioxygenase AlkB-like"/>
    <property type="match status" value="1"/>
</dbReference>
<comment type="catalytic activity">
    <reaction evidence="20">
        <text>a 1,N(6)-etheno-2'-deoxyadenosine in double-stranded DNA + 2-oxoglutarate + O2 + H2O = a 2'-deoxyadenosine in double-stranded DNA + glyoxal + succinate + CO2</text>
        <dbReference type="Rhea" id="RHEA:70463"/>
        <dbReference type="Rhea" id="RHEA-COMP:17897"/>
        <dbReference type="Rhea" id="RHEA-COMP:17903"/>
        <dbReference type="ChEBI" id="CHEBI:15377"/>
        <dbReference type="ChEBI" id="CHEBI:15379"/>
        <dbReference type="ChEBI" id="CHEBI:16526"/>
        <dbReference type="ChEBI" id="CHEBI:16810"/>
        <dbReference type="ChEBI" id="CHEBI:30031"/>
        <dbReference type="ChEBI" id="CHEBI:34779"/>
        <dbReference type="ChEBI" id="CHEBI:90615"/>
        <dbReference type="ChEBI" id="CHEBI:189583"/>
    </reaction>
    <physiologicalReaction direction="left-to-right" evidence="20">
        <dbReference type="Rhea" id="RHEA:70464"/>
    </physiologicalReaction>
</comment>
<dbReference type="RefSeq" id="XP_032815584.1">
    <property type="nucleotide sequence ID" value="XM_032959693.1"/>
</dbReference>
<keyword evidence="8" id="KW-0223">Dioxygenase</keyword>
<organism evidence="31 35">
    <name type="scientific">Petromyzon marinus</name>
    <name type="common">Sea lamprey</name>
    <dbReference type="NCBI Taxonomy" id="7757"/>
    <lineage>
        <taxon>Eukaryota</taxon>
        <taxon>Metazoa</taxon>
        <taxon>Chordata</taxon>
        <taxon>Craniata</taxon>
        <taxon>Vertebrata</taxon>
        <taxon>Cyclostomata</taxon>
        <taxon>Hyperoartia</taxon>
        <taxon>Petromyzontiformes</taxon>
        <taxon>Petromyzontidae</taxon>
        <taxon>Petromyzon</taxon>
    </lineage>
</organism>
<comment type="cofactor">
    <cofactor evidence="1">
        <name>Fe(2+)</name>
        <dbReference type="ChEBI" id="CHEBI:29033"/>
    </cofactor>
</comment>
<keyword evidence="31" id="KW-1185">Reference proteome</keyword>
<feature type="binding site" evidence="28">
    <location>
        <position position="209"/>
    </location>
    <ligand>
        <name>substrate</name>
    </ligand>
</feature>
<evidence type="ECO:0000313" key="41">
    <source>
        <dbReference type="RefSeq" id="XP_032815592.1"/>
    </source>
</evidence>
<dbReference type="GO" id="GO:0006307">
    <property type="term" value="P:DNA alkylation repair"/>
    <property type="evidence" value="ECO:0007669"/>
    <property type="project" value="UniProtKB-ARBA"/>
</dbReference>
<dbReference type="RefSeq" id="XP_032815592.1">
    <property type="nucleotide sequence ID" value="XM_032959701.1"/>
</dbReference>
<evidence type="ECO:0000256" key="23">
    <source>
        <dbReference type="ARBA" id="ARBA00062909"/>
    </source>
</evidence>
<evidence type="ECO:0000313" key="39">
    <source>
        <dbReference type="RefSeq" id="XP_032815590.1"/>
    </source>
</evidence>
<dbReference type="GO" id="GO:0005654">
    <property type="term" value="C:nucleoplasm"/>
    <property type="evidence" value="ECO:0007669"/>
    <property type="project" value="UniProtKB-SubCell"/>
</dbReference>
<comment type="similarity">
    <text evidence="4">Belongs to the alkB family.</text>
</comment>
<feature type="binding site" evidence="28">
    <location>
        <position position="378"/>
    </location>
    <ligand>
        <name>2-oxoglutarate</name>
        <dbReference type="ChEBI" id="CHEBI:16810"/>
    </ligand>
</feature>
<keyword evidence="6" id="KW-0227">DNA damage</keyword>
<dbReference type="PANTHER" id="PTHR31573">
    <property type="entry name" value="ALPHA-KETOGLUTARATE-DEPENDENT DIOXYGENASE ALKB HOMOLOG 2"/>
    <property type="match status" value="1"/>
</dbReference>
<comment type="catalytic activity">
    <reaction evidence="13">
        <text>an N(1)-methyl-2'-deoxyadenosine in single-stranded DNA + 2-oxoglutarate + O2 = a 2'-deoxyadenosine in single-stranded DNA + formaldehyde + succinate + CO2 + H(+)</text>
        <dbReference type="Rhea" id="RHEA:70447"/>
        <dbReference type="Rhea" id="RHEA-COMP:17895"/>
        <dbReference type="Rhea" id="RHEA-COMP:17896"/>
        <dbReference type="ChEBI" id="CHEBI:15378"/>
        <dbReference type="ChEBI" id="CHEBI:15379"/>
        <dbReference type="ChEBI" id="CHEBI:16526"/>
        <dbReference type="ChEBI" id="CHEBI:16810"/>
        <dbReference type="ChEBI" id="CHEBI:16842"/>
        <dbReference type="ChEBI" id="CHEBI:30031"/>
        <dbReference type="ChEBI" id="CHEBI:90615"/>
        <dbReference type="ChEBI" id="CHEBI:139096"/>
    </reaction>
    <physiologicalReaction direction="left-to-right" evidence="13">
        <dbReference type="Rhea" id="RHEA:70448"/>
    </physiologicalReaction>
</comment>
<comment type="catalytic activity">
    <reaction evidence="19">
        <text>a 3,N(4)-etheno-2'-deoxycytidine in single-stranded DNA + 2-oxoglutarate + O2 + H2O = a 2'-deoxycytidine in single-stranded DNA + glyoxal + succinate + CO2</text>
        <dbReference type="Rhea" id="RHEA:70471"/>
        <dbReference type="Rhea" id="RHEA-COMP:12846"/>
        <dbReference type="Rhea" id="RHEA-COMP:17906"/>
        <dbReference type="ChEBI" id="CHEBI:15377"/>
        <dbReference type="ChEBI" id="CHEBI:15379"/>
        <dbReference type="ChEBI" id="CHEBI:16526"/>
        <dbReference type="ChEBI" id="CHEBI:16810"/>
        <dbReference type="ChEBI" id="CHEBI:30031"/>
        <dbReference type="ChEBI" id="CHEBI:34779"/>
        <dbReference type="ChEBI" id="CHEBI:85452"/>
        <dbReference type="ChEBI" id="CHEBI:189585"/>
    </reaction>
    <physiologicalReaction direction="left-to-right" evidence="19">
        <dbReference type="Rhea" id="RHEA:70472"/>
    </physiologicalReaction>
</comment>
<feature type="binding site" evidence="28">
    <location>
        <position position="196"/>
    </location>
    <ligand>
        <name>2-oxoglutarate</name>
        <dbReference type="ChEBI" id="CHEBI:16810"/>
    </ligand>
</feature>
<protein>
    <recommendedName>
        <fullName evidence="25">DNA oxidative demethylase ALKBH2</fullName>
        <ecNumber evidence="24">1.14.11.33</ecNumber>
    </recommendedName>
    <alternativeName>
        <fullName evidence="26">Alkylated DNA repair protein alkB homolog 2</fullName>
    </alternativeName>
    <alternativeName>
        <fullName evidence="27">Alpha-ketoglutarate-dependent dioxygenase alkB homolog 2</fullName>
    </alternativeName>
</protein>
<comment type="catalytic activity">
    <reaction evidence="16">
        <text>an N(3)-methyl-2'-deoxycytidine in double-stranded DNA + 2-oxoglutarate + O2 = a 2'-deoxycytidine in double-stranded DNA + formaldehyde + succinate + CO2 + H(+)</text>
        <dbReference type="Rhea" id="RHEA:70439"/>
        <dbReference type="Rhea" id="RHEA-COMP:14237"/>
        <dbReference type="Rhea" id="RHEA-COMP:17070"/>
        <dbReference type="ChEBI" id="CHEBI:15378"/>
        <dbReference type="ChEBI" id="CHEBI:15379"/>
        <dbReference type="ChEBI" id="CHEBI:16526"/>
        <dbReference type="ChEBI" id="CHEBI:16810"/>
        <dbReference type="ChEBI" id="CHEBI:16842"/>
        <dbReference type="ChEBI" id="CHEBI:30031"/>
        <dbReference type="ChEBI" id="CHEBI:85452"/>
        <dbReference type="ChEBI" id="CHEBI:139075"/>
    </reaction>
    <physiologicalReaction direction="left-to-right" evidence="16">
        <dbReference type="Rhea" id="RHEA:70440"/>
    </physiologicalReaction>
</comment>
<dbReference type="AlphaFoldDB" id="A0AAJ7WZB4"/>
<keyword evidence="10" id="KW-0408">Iron</keyword>
<evidence type="ECO:0000256" key="29">
    <source>
        <dbReference type="SAM" id="MobiDB-lite"/>
    </source>
</evidence>
<feature type="binding site" evidence="28">
    <location>
        <position position="394"/>
    </location>
    <ligand>
        <name>2-oxoglutarate</name>
        <dbReference type="ChEBI" id="CHEBI:16810"/>
    </ligand>
</feature>
<evidence type="ECO:0000256" key="19">
    <source>
        <dbReference type="ARBA" id="ARBA00052597"/>
    </source>
</evidence>
<feature type="compositionally biased region" description="Low complexity" evidence="29">
    <location>
        <begin position="258"/>
        <end position="276"/>
    </location>
</feature>
<dbReference type="RefSeq" id="XP_032815590.1">
    <property type="nucleotide sequence ID" value="XM_032959699.1"/>
</dbReference>
<feature type="binding site" evidence="28">
    <location>
        <position position="396"/>
    </location>
    <ligand>
        <name>2-oxoglutarate</name>
        <dbReference type="ChEBI" id="CHEBI:16810"/>
    </ligand>
</feature>
<evidence type="ECO:0000313" key="42">
    <source>
        <dbReference type="RefSeq" id="XP_032815597.1"/>
    </source>
</evidence>
<dbReference type="SUPFAM" id="SSF51197">
    <property type="entry name" value="Clavaminate synthase-like"/>
    <property type="match status" value="1"/>
</dbReference>
<evidence type="ECO:0000256" key="14">
    <source>
        <dbReference type="ARBA" id="ARBA00051165"/>
    </source>
</evidence>
<dbReference type="GO" id="GO:0008198">
    <property type="term" value="F:ferrous iron binding"/>
    <property type="evidence" value="ECO:0007669"/>
    <property type="project" value="TreeGrafter"/>
</dbReference>
<dbReference type="PANTHER" id="PTHR31573:SF1">
    <property type="entry name" value="DNA OXIDATIVE DEMETHYLASE ALKBH2"/>
    <property type="match status" value="1"/>
</dbReference>
<keyword evidence="9" id="KW-0560">Oxidoreductase</keyword>
<evidence type="ECO:0000256" key="8">
    <source>
        <dbReference type="ARBA" id="ARBA00022964"/>
    </source>
</evidence>
<dbReference type="InterPro" id="IPR032852">
    <property type="entry name" value="ALKBH2"/>
</dbReference>
<dbReference type="FunFam" id="2.60.120.590:FF:000004">
    <property type="entry name" value="DNA oxidative demethylase ALKBH2"/>
    <property type="match status" value="1"/>
</dbReference>
<evidence type="ECO:0000256" key="25">
    <source>
        <dbReference type="ARBA" id="ARBA00072134"/>
    </source>
</evidence>
<comment type="catalytic activity">
    <reaction evidence="18">
        <text>a 1,N(2)-etheno-2'-deoxyguanosine in double-stranded DNA + 2-oxoglutarate + O2 + H2O = a 2'-deoxyguanosine in double-stranded DNA + glyoxal + succinate + CO2</text>
        <dbReference type="Rhea" id="RHEA:70487"/>
        <dbReference type="Rhea" id="RHEA-COMP:17910"/>
        <dbReference type="Rhea" id="RHEA-COMP:17912"/>
        <dbReference type="ChEBI" id="CHEBI:15377"/>
        <dbReference type="ChEBI" id="CHEBI:15379"/>
        <dbReference type="ChEBI" id="CHEBI:16526"/>
        <dbReference type="ChEBI" id="CHEBI:16810"/>
        <dbReference type="ChEBI" id="CHEBI:30031"/>
        <dbReference type="ChEBI" id="CHEBI:34779"/>
        <dbReference type="ChEBI" id="CHEBI:85445"/>
        <dbReference type="ChEBI" id="CHEBI:189586"/>
    </reaction>
    <physiologicalReaction direction="left-to-right" evidence="18">
        <dbReference type="Rhea" id="RHEA:70488"/>
    </physiologicalReaction>
</comment>
<evidence type="ECO:0000313" key="31">
    <source>
        <dbReference type="Proteomes" id="UP001318040"/>
    </source>
</evidence>
<feature type="region of interest" description="Disordered" evidence="29">
    <location>
        <begin position="238"/>
        <end position="289"/>
    </location>
</feature>
<gene>
    <name evidence="32 33 34 35 36 37 38 39 40 41 42" type="primary">ALKBH2</name>
</gene>
<evidence type="ECO:0000256" key="16">
    <source>
        <dbReference type="ARBA" id="ARBA00051376"/>
    </source>
</evidence>
<dbReference type="RefSeq" id="XP_032815591.1">
    <property type="nucleotide sequence ID" value="XM_032959700.1"/>
</dbReference>
<dbReference type="RefSeq" id="XP_032815589.1">
    <property type="nucleotide sequence ID" value="XM_032959698.1"/>
</dbReference>
<dbReference type="InterPro" id="IPR005123">
    <property type="entry name" value="Oxoglu/Fe-dep_dioxygenase_dom"/>
</dbReference>
<dbReference type="KEGG" id="pmrn:116945288"/>